<dbReference type="InterPro" id="IPR000731">
    <property type="entry name" value="SSD"/>
</dbReference>
<evidence type="ECO:0000256" key="7">
    <source>
        <dbReference type="SAM" id="MobiDB-lite"/>
    </source>
</evidence>
<evidence type="ECO:0000256" key="8">
    <source>
        <dbReference type="SAM" id="Phobius"/>
    </source>
</evidence>
<comment type="subcellular location">
    <subcellularLocation>
        <location evidence="1">Cell membrane</location>
        <topology evidence="1">Multi-pass membrane protein</topology>
    </subcellularLocation>
</comment>
<feature type="transmembrane region" description="Helical" evidence="8">
    <location>
        <begin position="380"/>
        <end position="402"/>
    </location>
</feature>
<keyword evidence="5 8" id="KW-1133">Transmembrane helix</keyword>
<evidence type="ECO:0000256" key="1">
    <source>
        <dbReference type="ARBA" id="ARBA00004651"/>
    </source>
</evidence>
<dbReference type="InterPro" id="IPR004869">
    <property type="entry name" value="MMPL_dom"/>
</dbReference>
<evidence type="ECO:0000256" key="6">
    <source>
        <dbReference type="ARBA" id="ARBA00023136"/>
    </source>
</evidence>
<dbReference type="PANTHER" id="PTHR33406">
    <property type="entry name" value="MEMBRANE PROTEIN MJ1562-RELATED"/>
    <property type="match status" value="1"/>
</dbReference>
<feature type="region of interest" description="Disordered" evidence="7">
    <location>
        <begin position="730"/>
        <end position="753"/>
    </location>
</feature>
<feature type="transmembrane region" description="Helical" evidence="8">
    <location>
        <begin position="544"/>
        <end position="562"/>
    </location>
</feature>
<feature type="transmembrane region" description="Helical" evidence="8">
    <location>
        <begin position="214"/>
        <end position="231"/>
    </location>
</feature>
<evidence type="ECO:0000256" key="4">
    <source>
        <dbReference type="ARBA" id="ARBA00022692"/>
    </source>
</evidence>
<dbReference type="InterPro" id="IPR050545">
    <property type="entry name" value="Mycobact_MmpL"/>
</dbReference>
<evidence type="ECO:0000313" key="10">
    <source>
        <dbReference type="EMBL" id="MFC4563885.1"/>
    </source>
</evidence>
<keyword evidence="6 8" id="KW-0472">Membrane</keyword>
<comment type="similarity">
    <text evidence="2">Belongs to the resistance-nodulation-cell division (RND) (TC 2.A.6) family. MmpL subfamily.</text>
</comment>
<feature type="transmembrane region" description="Helical" evidence="8">
    <location>
        <begin position="574"/>
        <end position="592"/>
    </location>
</feature>
<organism evidence="10 11">
    <name type="scientific">Nocardiopsis mangrovi</name>
    <dbReference type="NCBI Taxonomy" id="1179818"/>
    <lineage>
        <taxon>Bacteria</taxon>
        <taxon>Bacillati</taxon>
        <taxon>Actinomycetota</taxon>
        <taxon>Actinomycetes</taxon>
        <taxon>Streptosporangiales</taxon>
        <taxon>Nocardiopsidaceae</taxon>
        <taxon>Nocardiopsis</taxon>
    </lineage>
</organism>
<evidence type="ECO:0000256" key="3">
    <source>
        <dbReference type="ARBA" id="ARBA00022475"/>
    </source>
</evidence>
<dbReference type="RefSeq" id="WP_378576537.1">
    <property type="nucleotide sequence ID" value="NZ_JBHSFQ010000019.1"/>
</dbReference>
<feature type="transmembrane region" description="Helical" evidence="8">
    <location>
        <begin position="292"/>
        <end position="311"/>
    </location>
</feature>
<evidence type="ECO:0000313" key="11">
    <source>
        <dbReference type="Proteomes" id="UP001595923"/>
    </source>
</evidence>
<feature type="transmembrane region" description="Helical" evidence="8">
    <location>
        <begin position="243"/>
        <end position="265"/>
    </location>
</feature>
<gene>
    <name evidence="10" type="ORF">ACFO4E_18655</name>
</gene>
<feature type="domain" description="SSD" evidence="9">
    <location>
        <begin position="212"/>
        <end position="342"/>
    </location>
</feature>
<dbReference type="Proteomes" id="UP001595923">
    <property type="component" value="Unassembled WGS sequence"/>
</dbReference>
<keyword evidence="4 8" id="KW-0812">Transmembrane</keyword>
<evidence type="ECO:0000256" key="5">
    <source>
        <dbReference type="ARBA" id="ARBA00022989"/>
    </source>
</evidence>
<dbReference type="PROSITE" id="PS50156">
    <property type="entry name" value="SSD"/>
    <property type="match status" value="1"/>
</dbReference>
<feature type="transmembrane region" description="Helical" evidence="8">
    <location>
        <begin position="317"/>
        <end position="344"/>
    </location>
</feature>
<accession>A0ABV9DYI6</accession>
<sequence length="753" mass="78252">MPASLPRPSPPLARLGRFTARHRWAVIAAGLVALIAAAVVGAPVIGQLSLNRYSAPGSESDRVAVALDRTFGTGSPDLALLATVEDGTVDDPAVREAGRDLHERLAAADGVADVRSYWNGDGATLRSDDGTSALLLARLPGDADHVRGDVLPRLASEFEGDGGAGITVGLGGSEELFRQVAAESSADFVRAEMIIFPVLFVLLVIVLRGLALPLVPLVLGVFTIAATLAVFRVVTLSTDLSTFALNITLVMGMALGVDYCLFVIFRFREELRAGRSTEDAVAETLRTAGRTVLFSGATVAVAFAALFALPFDFLRSFGYAGITVVLFGMVAALVLLPAVLAAFGPRAARGVFLRPGAARPAGTGFWHATAGRVMARPMRYGGAVLALLLVLAAPVLGIRFGLPDERVLPESAEARQVSERIREDFTAEEGDAVQVVTEMAPGDDRVAAYAAGLSRIDGVVHVDSAAGTFTDGARTAAPGAGTARFGAANAGTTWLSVVPSVAALESAPFALVQEVRAAPAPAPAEVGGYPAELLDYRDGVTDRLPLVVGLILGLSFVLLFLLSGGLLLPLKATVLNVLSLAVMFGVLVWGFQDGNLSGPLGFTAAGTLETNIPLLMFCIAYGLSMDYEVFMMARIKEEYDRTGDTAAAVAAGLQRSGPLISAAGAILAASFLAYATSGVVLLQMLGVGLALAILVDATLIRAVLVPAFMRVAGRANWWAPPPLRRLHARIGLSESGPPPAPADVHRAPARSAG</sequence>
<feature type="transmembrane region" description="Helical" evidence="8">
    <location>
        <begin position="681"/>
        <end position="704"/>
    </location>
</feature>
<protein>
    <submittedName>
        <fullName evidence="10">MMPL family transporter</fullName>
    </submittedName>
</protein>
<evidence type="ECO:0000259" key="9">
    <source>
        <dbReference type="PROSITE" id="PS50156"/>
    </source>
</evidence>
<comment type="caution">
    <text evidence="10">The sequence shown here is derived from an EMBL/GenBank/DDBJ whole genome shotgun (WGS) entry which is preliminary data.</text>
</comment>
<dbReference type="Pfam" id="PF03176">
    <property type="entry name" value="MMPL"/>
    <property type="match status" value="2"/>
</dbReference>
<feature type="transmembrane region" description="Helical" evidence="8">
    <location>
        <begin position="188"/>
        <end position="207"/>
    </location>
</feature>
<dbReference type="EMBL" id="JBHSFQ010000019">
    <property type="protein sequence ID" value="MFC4563885.1"/>
    <property type="molecule type" value="Genomic_DNA"/>
</dbReference>
<dbReference type="PANTHER" id="PTHR33406:SF11">
    <property type="entry name" value="MEMBRANE PROTEIN SCO6666-RELATED"/>
    <property type="match status" value="1"/>
</dbReference>
<evidence type="ECO:0000256" key="2">
    <source>
        <dbReference type="ARBA" id="ARBA00010157"/>
    </source>
</evidence>
<reference evidence="11" key="1">
    <citation type="journal article" date="2019" name="Int. J. Syst. Evol. Microbiol.">
        <title>The Global Catalogue of Microorganisms (GCM) 10K type strain sequencing project: providing services to taxonomists for standard genome sequencing and annotation.</title>
        <authorList>
            <consortium name="The Broad Institute Genomics Platform"/>
            <consortium name="The Broad Institute Genome Sequencing Center for Infectious Disease"/>
            <person name="Wu L."/>
            <person name="Ma J."/>
        </authorList>
    </citation>
    <scope>NUCLEOTIDE SEQUENCE [LARGE SCALE GENOMIC DNA]</scope>
    <source>
        <strain evidence="11">XZYJ18</strain>
    </source>
</reference>
<dbReference type="SUPFAM" id="SSF82866">
    <property type="entry name" value="Multidrug efflux transporter AcrB transmembrane domain"/>
    <property type="match status" value="2"/>
</dbReference>
<feature type="transmembrane region" description="Helical" evidence="8">
    <location>
        <begin position="656"/>
        <end position="675"/>
    </location>
</feature>
<name>A0ABV9DYI6_9ACTN</name>
<keyword evidence="11" id="KW-1185">Reference proteome</keyword>
<dbReference type="Gene3D" id="1.20.1640.10">
    <property type="entry name" value="Multidrug efflux transporter AcrB transmembrane domain"/>
    <property type="match status" value="2"/>
</dbReference>
<feature type="transmembrane region" description="Helical" evidence="8">
    <location>
        <begin position="612"/>
        <end position="635"/>
    </location>
</feature>
<proteinExistence type="inferred from homology"/>
<keyword evidence="3" id="KW-1003">Cell membrane</keyword>